<evidence type="ECO:0000313" key="2">
    <source>
        <dbReference type="Proteomes" id="UP000472827"/>
    </source>
</evidence>
<dbReference type="EMBL" id="JAAILA010000035">
    <property type="protein sequence ID" value="NEX90693.1"/>
    <property type="molecule type" value="Genomic_DNA"/>
</dbReference>
<organism evidence="1 2">
    <name type="scientific">Aeromonas rivipollensis</name>
    <dbReference type="NCBI Taxonomy" id="948519"/>
    <lineage>
        <taxon>Bacteria</taxon>
        <taxon>Pseudomonadati</taxon>
        <taxon>Pseudomonadota</taxon>
        <taxon>Gammaproteobacteria</taxon>
        <taxon>Aeromonadales</taxon>
        <taxon>Aeromonadaceae</taxon>
        <taxon>Aeromonas</taxon>
    </lineage>
</organism>
<protein>
    <submittedName>
        <fullName evidence="1">Uncharacterized protein</fullName>
    </submittedName>
</protein>
<name>A0ABX0D388_9GAMM</name>
<reference evidence="1 2" key="1">
    <citation type="submission" date="2020-02" db="EMBL/GenBank/DDBJ databases">
        <title>Genome sequencing of Aeromonas rivipollensis.</title>
        <authorList>
            <person name="Fono-Tamo Ubani E.K."/>
            <person name="Lekota K.E."/>
        </authorList>
    </citation>
    <scope>NUCLEOTIDE SEQUENCE [LARGE SCALE GENOMIC DNA]</scope>
    <source>
        <strain evidence="1 2">G78</strain>
    </source>
</reference>
<keyword evidence="2" id="KW-1185">Reference proteome</keyword>
<dbReference type="Proteomes" id="UP000472827">
    <property type="component" value="Unassembled WGS sequence"/>
</dbReference>
<accession>A0ABX0D388</accession>
<proteinExistence type="predicted"/>
<comment type="caution">
    <text evidence="1">The sequence shown here is derived from an EMBL/GenBank/DDBJ whole genome shotgun (WGS) entry which is preliminary data.</text>
</comment>
<dbReference type="RefSeq" id="WP_163137973.1">
    <property type="nucleotide sequence ID" value="NZ_JAAILA010000035.1"/>
</dbReference>
<gene>
    <name evidence="1" type="ORF">G4923_18690</name>
</gene>
<evidence type="ECO:0000313" key="1">
    <source>
        <dbReference type="EMBL" id="NEX90693.1"/>
    </source>
</evidence>
<sequence length="241" mass="27437">MADYINSNILSQSYVHVEPEWLASISGKVKQEEIEKIKEIITTHAKERMKFFLYDNVDIEVVFEDGSIKAKITAYGHIGVFLLALGHGITNYPEYSNGIRAIVTDVAKISELVNSEILFQTKSKHKHEIIRIEARKGVIGSLHNINKKINSISDKTKNHKDNDPSLIYQMILDLHEDILSLMDKINDKNDKELIRTSLMDGVKNINLKVGVFDLSDPAAKPIHSEILKERTKLVKNLQDYK</sequence>